<comment type="similarity">
    <text evidence="1">Belongs to the membrane fusion protein (MFP) (TC 8.A.1) family.</text>
</comment>
<comment type="caution">
    <text evidence="6">The sequence shown here is derived from an EMBL/GenBank/DDBJ whole genome shotgun (WGS) entry which is preliminary data.</text>
</comment>
<feature type="domain" description="Multidrug resistance protein MdtA-like barrel-sandwich hybrid" evidence="4">
    <location>
        <begin position="64"/>
        <end position="219"/>
    </location>
</feature>
<feature type="chain" id="PRO_5047281410" evidence="3">
    <location>
        <begin position="24"/>
        <end position="414"/>
    </location>
</feature>
<protein>
    <submittedName>
        <fullName evidence="6">RND transporter</fullName>
    </submittedName>
</protein>
<evidence type="ECO:0000259" key="4">
    <source>
        <dbReference type="Pfam" id="PF25917"/>
    </source>
</evidence>
<dbReference type="InterPro" id="IPR058792">
    <property type="entry name" value="Beta-barrel_RND_2"/>
</dbReference>
<evidence type="ECO:0000313" key="6">
    <source>
        <dbReference type="EMBL" id="GGH06062.1"/>
    </source>
</evidence>
<evidence type="ECO:0000259" key="5">
    <source>
        <dbReference type="Pfam" id="PF25954"/>
    </source>
</evidence>
<dbReference type="PROSITE" id="PS51257">
    <property type="entry name" value="PROKAR_LIPOPROTEIN"/>
    <property type="match status" value="1"/>
</dbReference>
<dbReference type="SUPFAM" id="SSF111369">
    <property type="entry name" value="HlyD-like secretion proteins"/>
    <property type="match status" value="1"/>
</dbReference>
<proteinExistence type="inferred from homology"/>
<dbReference type="Pfam" id="PF25917">
    <property type="entry name" value="BSH_RND"/>
    <property type="match status" value="1"/>
</dbReference>
<keyword evidence="3" id="KW-0732">Signal</keyword>
<keyword evidence="7" id="KW-1185">Reference proteome</keyword>
<dbReference type="NCBIfam" id="TIGR01730">
    <property type="entry name" value="RND_mfp"/>
    <property type="match status" value="1"/>
</dbReference>
<dbReference type="PANTHER" id="PTHR30469">
    <property type="entry name" value="MULTIDRUG RESISTANCE PROTEIN MDTA"/>
    <property type="match status" value="1"/>
</dbReference>
<dbReference type="Gene3D" id="2.40.50.100">
    <property type="match status" value="2"/>
</dbReference>
<dbReference type="Gene3D" id="2.40.30.170">
    <property type="match status" value="1"/>
</dbReference>
<dbReference type="PANTHER" id="PTHR30469:SF33">
    <property type="entry name" value="SLR1207 PROTEIN"/>
    <property type="match status" value="1"/>
</dbReference>
<accession>A0ABQ1XX83</accession>
<evidence type="ECO:0000313" key="7">
    <source>
        <dbReference type="Proteomes" id="UP000648722"/>
    </source>
</evidence>
<gene>
    <name evidence="6" type="ORF">GCM10007420_23150</name>
</gene>
<dbReference type="EMBL" id="BMFS01000011">
    <property type="protein sequence ID" value="GGH06062.1"/>
    <property type="molecule type" value="Genomic_DNA"/>
</dbReference>
<organism evidence="6 7">
    <name type="scientific">Glycocaulis albus</name>
    <dbReference type="NCBI Taxonomy" id="1382801"/>
    <lineage>
        <taxon>Bacteria</taxon>
        <taxon>Pseudomonadati</taxon>
        <taxon>Pseudomonadota</taxon>
        <taxon>Alphaproteobacteria</taxon>
        <taxon>Maricaulales</taxon>
        <taxon>Maricaulaceae</taxon>
        <taxon>Glycocaulis</taxon>
    </lineage>
</organism>
<dbReference type="InterPro" id="IPR006143">
    <property type="entry name" value="RND_pump_MFP"/>
</dbReference>
<keyword evidence="2" id="KW-0175">Coiled coil</keyword>
<dbReference type="Pfam" id="PF25954">
    <property type="entry name" value="Beta-barrel_RND_2"/>
    <property type="match status" value="1"/>
</dbReference>
<feature type="domain" description="CusB-like beta-barrel" evidence="5">
    <location>
        <begin position="229"/>
        <end position="304"/>
    </location>
</feature>
<dbReference type="RefSeq" id="WP_188452747.1">
    <property type="nucleotide sequence ID" value="NZ_BMFS01000011.1"/>
</dbReference>
<reference evidence="7" key="1">
    <citation type="journal article" date="2019" name="Int. J. Syst. Evol. Microbiol.">
        <title>The Global Catalogue of Microorganisms (GCM) 10K type strain sequencing project: providing services to taxonomists for standard genome sequencing and annotation.</title>
        <authorList>
            <consortium name="The Broad Institute Genomics Platform"/>
            <consortium name="The Broad Institute Genome Sequencing Center for Infectious Disease"/>
            <person name="Wu L."/>
            <person name="Ma J."/>
        </authorList>
    </citation>
    <scope>NUCLEOTIDE SEQUENCE [LARGE SCALE GENOMIC DNA]</scope>
    <source>
        <strain evidence="7">CGMCC 1.12766</strain>
    </source>
</reference>
<dbReference type="Gene3D" id="2.40.420.20">
    <property type="match status" value="1"/>
</dbReference>
<dbReference type="InterPro" id="IPR058625">
    <property type="entry name" value="MdtA-like_BSH"/>
</dbReference>
<dbReference type="Proteomes" id="UP000648722">
    <property type="component" value="Unassembled WGS sequence"/>
</dbReference>
<name>A0ABQ1XX83_9PROT</name>
<evidence type="ECO:0000256" key="3">
    <source>
        <dbReference type="SAM" id="SignalP"/>
    </source>
</evidence>
<feature type="signal peptide" evidence="3">
    <location>
        <begin position="1"/>
        <end position="23"/>
    </location>
</feature>
<feature type="coiled-coil region" evidence="2">
    <location>
        <begin position="118"/>
        <end position="169"/>
    </location>
</feature>
<sequence length="414" mass="44070">MKADLRGLSLQTLAVLAAGWLTACDFPHGAGGPGNPSGYATAAAEIGDIREVIPAVGPVRAATEVEIGAEVTGRILEIHADFNDPVSAGDLLAQIDPAPFESAVAQARATLAAREAAARSAAANLDDARAQAARLERLAASSAGRQADLETAQFRVRVLEADLQSAQANTNLSREALRRAEIDLERTEIRSPVDGFVLDRRVEQGQAVNALQSAPTVFVVASSLDRMLIEANVPEADINRIAPDMNVRATVDANPGRPFPGTIRAIRRAPVTQGRFVSYVVIIEADNRMGTLLPGMTASVEFVRAEARSVLRIPIEALYFEPPGFTPDLPADAIERFERSTGQVLPNDPHLRRATLRGLDMGILASNGLRRVFVPGDDGSPEAREIRVGGEDQTHIEVVEGLEEGEEVITGHGG</sequence>
<evidence type="ECO:0000256" key="1">
    <source>
        <dbReference type="ARBA" id="ARBA00009477"/>
    </source>
</evidence>
<evidence type="ECO:0000256" key="2">
    <source>
        <dbReference type="SAM" id="Coils"/>
    </source>
</evidence>